<dbReference type="EMBL" id="CP053073">
    <property type="protein sequence ID" value="QJR14109.1"/>
    <property type="molecule type" value="Genomic_DNA"/>
</dbReference>
<evidence type="ECO:0008006" key="4">
    <source>
        <dbReference type="Google" id="ProtNLM"/>
    </source>
</evidence>
<dbReference type="RefSeq" id="WP_171160897.1">
    <property type="nucleotide sequence ID" value="NZ_CP053073.1"/>
</dbReference>
<sequence>MSLSNYFRVAAFAALAGACTAWAQEPKSDREYLCVDDHETRMIQKEPCTSKPVSKTNVPLRASAISEANAKETIRRHDIAMSSKDPLTAVTFLSKEVQVELISASRPRQILDRKKWSDILVNALHAVDHYKVERNCKATETYLTDMALQCDSTEKWKILERSGTEKANSTIDVVIEDGYVRIKKLKSYSSW</sequence>
<feature type="signal peptide" evidence="1">
    <location>
        <begin position="1"/>
        <end position="23"/>
    </location>
</feature>
<proteinExistence type="predicted"/>
<evidence type="ECO:0000313" key="2">
    <source>
        <dbReference type="EMBL" id="QJR14109.1"/>
    </source>
</evidence>
<keyword evidence="1" id="KW-0732">Signal</keyword>
<evidence type="ECO:0000256" key="1">
    <source>
        <dbReference type="SAM" id="SignalP"/>
    </source>
</evidence>
<reference evidence="2 3" key="1">
    <citation type="submission" date="2020-04" db="EMBL/GenBank/DDBJ databases">
        <title>Usitatibacter rugosus gen. nov., sp. nov. and Usitatibacter palustris sp. nov., novel members of Usitatibacteraceae fam. nov. within the order Nitrosomonadales isolated from soil.</title>
        <authorList>
            <person name="Huber K.J."/>
            <person name="Neumann-Schaal M."/>
            <person name="Geppert A."/>
            <person name="Luckner M."/>
            <person name="Wanner G."/>
            <person name="Overmann J."/>
        </authorList>
    </citation>
    <scope>NUCLEOTIDE SEQUENCE [LARGE SCALE GENOMIC DNA]</scope>
    <source>
        <strain evidence="2 3">Swamp67</strain>
    </source>
</reference>
<evidence type="ECO:0000313" key="3">
    <source>
        <dbReference type="Proteomes" id="UP000503096"/>
    </source>
</evidence>
<dbReference type="AlphaFoldDB" id="A0A6M4H3F3"/>
<dbReference type="Proteomes" id="UP000503096">
    <property type="component" value="Chromosome"/>
</dbReference>
<accession>A0A6M4H3F3</accession>
<organism evidence="2 3">
    <name type="scientific">Usitatibacter palustris</name>
    <dbReference type="NCBI Taxonomy" id="2732487"/>
    <lineage>
        <taxon>Bacteria</taxon>
        <taxon>Pseudomonadati</taxon>
        <taxon>Pseudomonadota</taxon>
        <taxon>Betaproteobacteria</taxon>
        <taxon>Nitrosomonadales</taxon>
        <taxon>Usitatibacteraceae</taxon>
        <taxon>Usitatibacter</taxon>
    </lineage>
</organism>
<keyword evidence="3" id="KW-1185">Reference proteome</keyword>
<gene>
    <name evidence="2" type="ORF">DSM104440_00902</name>
</gene>
<feature type="chain" id="PRO_5026769283" description="DUF4124 domain-containing protein" evidence="1">
    <location>
        <begin position="24"/>
        <end position="191"/>
    </location>
</feature>
<protein>
    <recommendedName>
        <fullName evidence="4">DUF4124 domain-containing protein</fullName>
    </recommendedName>
</protein>
<name>A0A6M4H3F3_9PROT</name>
<dbReference type="KEGG" id="upl:DSM104440_00902"/>
<dbReference type="InParanoid" id="A0A6M4H3F3"/>